<organism evidence="2 3">
    <name type="scientific">Legionella clemsonensis</name>
    <dbReference type="NCBI Taxonomy" id="1867846"/>
    <lineage>
        <taxon>Bacteria</taxon>
        <taxon>Pseudomonadati</taxon>
        <taxon>Pseudomonadota</taxon>
        <taxon>Gammaproteobacteria</taxon>
        <taxon>Legionellales</taxon>
        <taxon>Legionellaceae</taxon>
        <taxon>Legionella</taxon>
    </lineage>
</organism>
<accession>A0A222P4A8</accession>
<evidence type="ECO:0008006" key="4">
    <source>
        <dbReference type="Google" id="ProtNLM"/>
    </source>
</evidence>
<dbReference type="Proteomes" id="UP000201728">
    <property type="component" value="Chromosome"/>
</dbReference>
<dbReference type="AlphaFoldDB" id="A0A222P4A8"/>
<reference evidence="3" key="1">
    <citation type="submission" date="2016-07" db="EMBL/GenBank/DDBJ databases">
        <authorList>
            <person name="Florea S."/>
            <person name="Webb J.S."/>
            <person name="Jaromczyk J."/>
            <person name="Schardl C.L."/>
        </authorList>
    </citation>
    <scope>NUCLEOTIDE SEQUENCE [LARGE SCALE GENOMIC DNA]</scope>
    <source>
        <strain evidence="3">CDC-D5610</strain>
    </source>
</reference>
<proteinExistence type="predicted"/>
<keyword evidence="1" id="KW-0812">Transmembrane</keyword>
<dbReference type="EMBL" id="CP016397">
    <property type="protein sequence ID" value="ASQ46678.1"/>
    <property type="molecule type" value="Genomic_DNA"/>
</dbReference>
<keyword evidence="1" id="KW-0472">Membrane</keyword>
<gene>
    <name evidence="2" type="ORF">clem_10660</name>
</gene>
<dbReference type="KEGG" id="lcd:clem_10660"/>
<evidence type="ECO:0000313" key="2">
    <source>
        <dbReference type="EMBL" id="ASQ46678.1"/>
    </source>
</evidence>
<sequence length="182" mass="21574">MIIIRHLLEMLLNPYLICLLLFTLFLIILWWRGNNWLVRWGFTLTLVLFLIFSTGWLPQMLTRKLEDRYPAITQVNPAIHWVVVLSGGQSEINDKPINAQLNSASIKRLMEGIRLYQQLPQAQLLLSGEVMGLKHQRLFAWQNWLPGFLFLSLKLFWKQHPLIRQTRQKPLSNLLRMSLFIW</sequence>
<feature type="transmembrane region" description="Helical" evidence="1">
    <location>
        <begin position="37"/>
        <end position="58"/>
    </location>
</feature>
<feature type="transmembrane region" description="Helical" evidence="1">
    <location>
        <begin position="12"/>
        <end position="31"/>
    </location>
</feature>
<protein>
    <recommendedName>
        <fullName evidence="4">DUF218 domain-containing protein</fullName>
    </recommendedName>
</protein>
<evidence type="ECO:0000313" key="3">
    <source>
        <dbReference type="Proteomes" id="UP000201728"/>
    </source>
</evidence>
<evidence type="ECO:0000256" key="1">
    <source>
        <dbReference type="SAM" id="Phobius"/>
    </source>
</evidence>
<name>A0A222P4A8_9GAMM</name>
<keyword evidence="3" id="KW-1185">Reference proteome</keyword>
<keyword evidence="1" id="KW-1133">Transmembrane helix</keyword>